<evidence type="ECO:0000313" key="2">
    <source>
        <dbReference type="Proteomes" id="UP000542342"/>
    </source>
</evidence>
<protein>
    <recommendedName>
        <fullName evidence="3">2-oxoacid dehydrogenase acyltransferase catalytic domain-containing protein</fullName>
    </recommendedName>
</protein>
<dbReference type="EMBL" id="JACEFB010000018">
    <property type="protein sequence ID" value="MBA2227714.1"/>
    <property type="molecule type" value="Genomic_DNA"/>
</dbReference>
<dbReference type="GO" id="GO:0016746">
    <property type="term" value="F:acyltransferase activity"/>
    <property type="evidence" value="ECO:0007669"/>
    <property type="project" value="InterPro"/>
</dbReference>
<keyword evidence="2" id="KW-1185">Reference proteome</keyword>
<evidence type="ECO:0000313" key="1">
    <source>
        <dbReference type="EMBL" id="MBA2227714.1"/>
    </source>
</evidence>
<name>A0A7V8VGN7_9BACT</name>
<reference evidence="1 2" key="1">
    <citation type="submission" date="2020-07" db="EMBL/GenBank/DDBJ databases">
        <title>Thermogemmata thermophila gen. nov., sp. nov., a novel moderate thermophilic planctomycete from a Kamchatka hot spring.</title>
        <authorList>
            <person name="Elcheninov A.G."/>
            <person name="Podosokorskaya O.A."/>
            <person name="Kovaleva O.L."/>
            <person name="Novikov A."/>
            <person name="Bonch-Osmolovskaya E.A."/>
            <person name="Toshchakov S.V."/>
            <person name="Kublanov I.V."/>
        </authorList>
    </citation>
    <scope>NUCLEOTIDE SEQUENCE [LARGE SCALE GENOMIC DNA]</scope>
    <source>
        <strain evidence="1 2">2918</strain>
    </source>
</reference>
<dbReference type="InterPro" id="IPR023213">
    <property type="entry name" value="CAT-like_dom_sf"/>
</dbReference>
<proteinExistence type="predicted"/>
<gene>
    <name evidence="1" type="ORF">H0921_16265</name>
</gene>
<sequence>MRGRKVPWSRPRIFVNDLLHFARRVPSIPVQRLCRLAPVVAARSTLPAPRPPWSALFVKAYALVAEELPPLRRAYCAFPRPHLVEYDRSVAAVAVERDWEDEKAVLTIRIKHPARLPLSAIAERIRQAQTAPLDQIKDFRRTLWLSGLPRPLRRLLWWLSLNCRHWRGNVCGTFGLSSYSALGAESLHPLSPLTVTLNYGVIDPQGCVPVRLIYDHRVFDGATAARALQRLEEMLNTRIRSELLAWPGSEPLPAAIPA</sequence>
<dbReference type="SUPFAM" id="SSF52777">
    <property type="entry name" value="CoA-dependent acyltransferases"/>
    <property type="match status" value="1"/>
</dbReference>
<dbReference type="Gene3D" id="3.30.559.10">
    <property type="entry name" value="Chloramphenicol acetyltransferase-like domain"/>
    <property type="match status" value="1"/>
</dbReference>
<comment type="caution">
    <text evidence="1">The sequence shown here is derived from an EMBL/GenBank/DDBJ whole genome shotgun (WGS) entry which is preliminary data.</text>
</comment>
<dbReference type="AlphaFoldDB" id="A0A7V8VGN7"/>
<accession>A0A7V8VGN7</accession>
<organism evidence="1 2">
    <name type="scientific">Thermogemmata fonticola</name>
    <dbReference type="NCBI Taxonomy" id="2755323"/>
    <lineage>
        <taxon>Bacteria</taxon>
        <taxon>Pseudomonadati</taxon>
        <taxon>Planctomycetota</taxon>
        <taxon>Planctomycetia</taxon>
        <taxon>Gemmatales</taxon>
        <taxon>Gemmataceae</taxon>
        <taxon>Thermogemmata</taxon>
    </lineage>
</organism>
<evidence type="ECO:0008006" key="3">
    <source>
        <dbReference type="Google" id="ProtNLM"/>
    </source>
</evidence>
<dbReference type="Proteomes" id="UP000542342">
    <property type="component" value="Unassembled WGS sequence"/>
</dbReference>